<reference evidence="1" key="1">
    <citation type="submission" date="2023-03" db="EMBL/GenBank/DDBJ databases">
        <title>Massive genome expansion in bonnet fungi (Mycena s.s.) driven by repeated elements and novel gene families across ecological guilds.</title>
        <authorList>
            <consortium name="Lawrence Berkeley National Laboratory"/>
            <person name="Harder C.B."/>
            <person name="Miyauchi S."/>
            <person name="Viragh M."/>
            <person name="Kuo A."/>
            <person name="Thoen E."/>
            <person name="Andreopoulos B."/>
            <person name="Lu D."/>
            <person name="Skrede I."/>
            <person name="Drula E."/>
            <person name="Henrissat B."/>
            <person name="Morin E."/>
            <person name="Kohler A."/>
            <person name="Barry K."/>
            <person name="LaButti K."/>
            <person name="Morin E."/>
            <person name="Salamov A."/>
            <person name="Lipzen A."/>
            <person name="Mereny Z."/>
            <person name="Hegedus B."/>
            <person name="Baldrian P."/>
            <person name="Stursova M."/>
            <person name="Weitz H."/>
            <person name="Taylor A."/>
            <person name="Grigoriev I.V."/>
            <person name="Nagy L.G."/>
            <person name="Martin F."/>
            <person name="Kauserud H."/>
        </authorList>
    </citation>
    <scope>NUCLEOTIDE SEQUENCE</scope>
    <source>
        <strain evidence="1">CBHHK188m</strain>
    </source>
</reference>
<feature type="non-terminal residue" evidence="1">
    <location>
        <position position="1"/>
    </location>
</feature>
<protein>
    <submittedName>
        <fullName evidence="1">Uncharacterized protein</fullName>
    </submittedName>
</protein>
<keyword evidence="2" id="KW-1185">Reference proteome</keyword>
<accession>A0AAD7ILV2</accession>
<sequence length="97" mass="11447">FHCELNFIELFGGIVKKCIRDNCDYTFDTPKENMPKGLASVTIATMRRWEHRMVRWMNAYRAGLETRDAQLRVRKFSSTAYKSHKRIFDGVPPNVDY</sequence>
<organism evidence="1 2">
    <name type="scientific">Mycena maculata</name>
    <dbReference type="NCBI Taxonomy" id="230809"/>
    <lineage>
        <taxon>Eukaryota</taxon>
        <taxon>Fungi</taxon>
        <taxon>Dikarya</taxon>
        <taxon>Basidiomycota</taxon>
        <taxon>Agaricomycotina</taxon>
        <taxon>Agaricomycetes</taxon>
        <taxon>Agaricomycetidae</taxon>
        <taxon>Agaricales</taxon>
        <taxon>Marasmiineae</taxon>
        <taxon>Mycenaceae</taxon>
        <taxon>Mycena</taxon>
    </lineage>
</organism>
<evidence type="ECO:0000313" key="2">
    <source>
        <dbReference type="Proteomes" id="UP001215280"/>
    </source>
</evidence>
<name>A0AAD7ILV2_9AGAR</name>
<dbReference type="AlphaFoldDB" id="A0AAD7ILV2"/>
<evidence type="ECO:0000313" key="1">
    <source>
        <dbReference type="EMBL" id="KAJ7746132.1"/>
    </source>
</evidence>
<comment type="caution">
    <text evidence="1">The sequence shown here is derived from an EMBL/GenBank/DDBJ whole genome shotgun (WGS) entry which is preliminary data.</text>
</comment>
<gene>
    <name evidence="1" type="ORF">DFH07DRAFT_748537</name>
</gene>
<proteinExistence type="predicted"/>
<dbReference type="Proteomes" id="UP001215280">
    <property type="component" value="Unassembled WGS sequence"/>
</dbReference>
<dbReference type="EMBL" id="JARJLG010000099">
    <property type="protein sequence ID" value="KAJ7746132.1"/>
    <property type="molecule type" value="Genomic_DNA"/>
</dbReference>